<protein>
    <submittedName>
        <fullName evidence="2">MBL fold metallo-hydrolase</fullName>
    </submittedName>
</protein>
<dbReference type="SUPFAM" id="SSF56281">
    <property type="entry name" value="Metallo-hydrolase/oxidoreductase"/>
    <property type="match status" value="1"/>
</dbReference>
<keyword evidence="3" id="KW-1185">Reference proteome</keyword>
<evidence type="ECO:0000259" key="1">
    <source>
        <dbReference type="Pfam" id="PF12706"/>
    </source>
</evidence>
<dbReference type="PANTHER" id="PTHR15032:SF36">
    <property type="entry name" value="METALLO-BETA-LACTAMASE DOMAIN-CONTAINING PROTEIN"/>
    <property type="match status" value="1"/>
</dbReference>
<dbReference type="PROSITE" id="PS51257">
    <property type="entry name" value="PROKAR_LIPOPROTEIN"/>
    <property type="match status" value="1"/>
</dbReference>
<dbReference type="EMBL" id="CP089984">
    <property type="protein sequence ID" value="WXB15712.1"/>
    <property type="molecule type" value="Genomic_DNA"/>
</dbReference>
<dbReference type="PANTHER" id="PTHR15032">
    <property type="entry name" value="N-ACYL-PHOSPHATIDYLETHANOLAMINE-HYDROLYZING PHOSPHOLIPASE D"/>
    <property type="match status" value="1"/>
</dbReference>
<gene>
    <name evidence="2" type="ORF">LZC94_00270</name>
</gene>
<dbReference type="PIRSF" id="PIRSF038896">
    <property type="entry name" value="NAPE-PLD"/>
    <property type="match status" value="1"/>
</dbReference>
<reference evidence="2 3" key="1">
    <citation type="submission" date="2021-12" db="EMBL/GenBank/DDBJ databases">
        <title>Discovery of the Pendulisporaceae a myxobacterial family with distinct sporulation behavior and unique specialized metabolism.</title>
        <authorList>
            <person name="Garcia R."/>
            <person name="Popoff A."/>
            <person name="Bader C.D."/>
            <person name="Loehr J."/>
            <person name="Walesch S."/>
            <person name="Walt C."/>
            <person name="Boldt J."/>
            <person name="Bunk B."/>
            <person name="Haeckl F.J.F.P.J."/>
            <person name="Gunesch A.P."/>
            <person name="Birkelbach J."/>
            <person name="Nuebel U."/>
            <person name="Pietschmann T."/>
            <person name="Bach T."/>
            <person name="Mueller R."/>
        </authorList>
    </citation>
    <scope>NUCLEOTIDE SEQUENCE [LARGE SCALE GENOMIC DNA]</scope>
    <source>
        <strain evidence="2 3">MSr11954</strain>
    </source>
</reference>
<dbReference type="Proteomes" id="UP001370348">
    <property type="component" value="Chromosome"/>
</dbReference>
<organism evidence="2 3">
    <name type="scientific">Pendulispora albinea</name>
    <dbReference type="NCBI Taxonomy" id="2741071"/>
    <lineage>
        <taxon>Bacteria</taxon>
        <taxon>Pseudomonadati</taxon>
        <taxon>Myxococcota</taxon>
        <taxon>Myxococcia</taxon>
        <taxon>Myxococcales</taxon>
        <taxon>Sorangiineae</taxon>
        <taxon>Pendulisporaceae</taxon>
        <taxon>Pendulispora</taxon>
    </lineage>
</organism>
<dbReference type="Gene3D" id="3.60.15.10">
    <property type="entry name" value="Ribonuclease Z/Hydroxyacylglutathione hydrolase-like"/>
    <property type="match status" value="1"/>
</dbReference>
<evidence type="ECO:0000313" key="3">
    <source>
        <dbReference type="Proteomes" id="UP001370348"/>
    </source>
</evidence>
<accession>A0ABZ2LXV8</accession>
<proteinExistence type="predicted"/>
<dbReference type="InterPro" id="IPR024884">
    <property type="entry name" value="NAPE-PLD"/>
</dbReference>
<evidence type="ECO:0000313" key="2">
    <source>
        <dbReference type="EMBL" id="WXB15712.1"/>
    </source>
</evidence>
<dbReference type="RefSeq" id="WP_394825347.1">
    <property type="nucleotide sequence ID" value="NZ_CP089984.1"/>
</dbReference>
<sequence>MRFPRPAPMRLLFALLATALALSSCGFMGRVTTRNLALSGEPRKIPNKIREPRRPDARLAVLWVGHATVLVQMDDVFVLTDPVFTQNVAGLSPRLVEPGIDAVNVPPLAAVVVSHMHFDHLSYDSLAMLEHKTNIVLVPPGVRASIPRYAFESRELDRWESYEAGGVRITAVPVRHVGGRWLLDAAWRPRAFTGYVFEYHGLSVYFGGDTAFDAELFQATRARFPQLTLAVLPICPTEPRDFMKRTHMDTLEALDAFSLLGAARMVPMHFDTFINSDDRVGDCPRLLRQHMQERGLGDDRVAVLAIGEQRVLIPK</sequence>
<dbReference type="InterPro" id="IPR001279">
    <property type="entry name" value="Metallo-B-lactamas"/>
</dbReference>
<dbReference type="Pfam" id="PF12706">
    <property type="entry name" value="Lactamase_B_2"/>
    <property type="match status" value="1"/>
</dbReference>
<dbReference type="InterPro" id="IPR036866">
    <property type="entry name" value="RibonucZ/Hydroxyglut_hydro"/>
</dbReference>
<name>A0ABZ2LXV8_9BACT</name>
<feature type="domain" description="Metallo-beta-lactamase" evidence="1">
    <location>
        <begin position="78"/>
        <end position="270"/>
    </location>
</feature>